<dbReference type="Pfam" id="PF01476">
    <property type="entry name" value="LysM"/>
    <property type="match status" value="1"/>
</dbReference>
<feature type="region of interest" description="Disordered" evidence="1">
    <location>
        <begin position="1"/>
        <end position="117"/>
    </location>
</feature>
<dbReference type="InterPro" id="IPR036779">
    <property type="entry name" value="LysM_dom_sf"/>
</dbReference>
<feature type="region of interest" description="Disordered" evidence="1">
    <location>
        <begin position="471"/>
        <end position="490"/>
    </location>
</feature>
<evidence type="ECO:0000313" key="3">
    <source>
        <dbReference type="EMBL" id="GEN08643.1"/>
    </source>
</evidence>
<protein>
    <recommendedName>
        <fullName evidence="2">LysM domain-containing protein</fullName>
    </recommendedName>
</protein>
<feature type="compositionally biased region" description="Basic and acidic residues" evidence="1">
    <location>
        <begin position="70"/>
        <end position="117"/>
    </location>
</feature>
<feature type="compositionally biased region" description="Low complexity" evidence="1">
    <location>
        <begin position="271"/>
        <end position="294"/>
    </location>
</feature>
<dbReference type="EMBL" id="BJXR01000030">
    <property type="protein sequence ID" value="GEN08643.1"/>
    <property type="molecule type" value="Genomic_DNA"/>
</dbReference>
<dbReference type="Gene3D" id="3.90.70.10">
    <property type="entry name" value="Cysteine proteinases"/>
    <property type="match status" value="1"/>
</dbReference>
<proteinExistence type="predicted"/>
<evidence type="ECO:0000259" key="2">
    <source>
        <dbReference type="PROSITE" id="PS51782"/>
    </source>
</evidence>
<sequence>MTLRSLFQSQLARSVRQPSSEPAPRRPVTPSPPGNAPSRARPDSFDARGPAPRKEVRDEHRQSPACAAHQDGRIEDASARLREHALKKSLQEARRDGRLDEASAALRERGQREALTDARRDTRLEDVGSALREHALREALMDARRDGRLDEASAALREHALREALTEAHGTGSEEQFQDALRMHALREQGARVAEALEDLVPASPQTSDTTSWHVQPGDTVGDIARSLMQQGVPGPVEEIARQVVQLNGLENPDLIIAGSTLTVPSPPSSPGTVAPSSQGTPSSPGSVAPSAPGATPPTAPGEMYPVPYINQITSEGTEDDWNRNSNCGPTTLAMILQGYGFGGGLSDGAFINQLANSIGMGAEGTGYVGIEQMAANMGLTSETHAGSDVRWIQQQLAAGNLVAVNGESSVMLANEQPPNASGNFSGGHWIAVTGMTPEGNFIVHDPSSTCRELTPEQLSRFLAEHHAGGFATAIHPPPGVSPATPSSSS</sequence>
<dbReference type="Gene3D" id="3.10.350.10">
    <property type="entry name" value="LysM domain"/>
    <property type="match status" value="1"/>
</dbReference>
<accession>A0A511T4V2</accession>
<gene>
    <name evidence="3" type="ORF">MFU01_36800</name>
</gene>
<organism evidence="3 4">
    <name type="scientific">Myxococcus fulvus</name>
    <dbReference type="NCBI Taxonomy" id="33"/>
    <lineage>
        <taxon>Bacteria</taxon>
        <taxon>Pseudomonadati</taxon>
        <taxon>Myxococcota</taxon>
        <taxon>Myxococcia</taxon>
        <taxon>Myxococcales</taxon>
        <taxon>Cystobacterineae</taxon>
        <taxon>Myxococcaceae</taxon>
        <taxon>Myxococcus</taxon>
    </lineage>
</organism>
<dbReference type="AlphaFoldDB" id="A0A511T4V2"/>
<dbReference type="InterPro" id="IPR018392">
    <property type="entry name" value="LysM"/>
</dbReference>
<dbReference type="InterPro" id="IPR039564">
    <property type="entry name" value="Peptidase_C39-like"/>
</dbReference>
<evidence type="ECO:0000256" key="1">
    <source>
        <dbReference type="SAM" id="MobiDB-lite"/>
    </source>
</evidence>
<comment type="caution">
    <text evidence="3">The sequence shown here is derived from an EMBL/GenBank/DDBJ whole genome shotgun (WGS) entry which is preliminary data.</text>
</comment>
<feature type="domain" description="LysM" evidence="2">
    <location>
        <begin position="211"/>
        <end position="264"/>
    </location>
</feature>
<feature type="compositionally biased region" description="Basic and acidic residues" evidence="1">
    <location>
        <begin position="40"/>
        <end position="62"/>
    </location>
</feature>
<feature type="compositionally biased region" description="Pro residues" evidence="1">
    <location>
        <begin position="25"/>
        <end position="35"/>
    </location>
</feature>
<feature type="compositionally biased region" description="Polar residues" evidence="1">
    <location>
        <begin position="1"/>
        <end position="20"/>
    </location>
</feature>
<reference evidence="3 4" key="1">
    <citation type="submission" date="2019-07" db="EMBL/GenBank/DDBJ databases">
        <title>Whole genome shotgun sequence of Myxococcus fulvus NBRC 100333.</title>
        <authorList>
            <person name="Hosoyama A."/>
            <person name="Uohara A."/>
            <person name="Ohji S."/>
            <person name="Ichikawa N."/>
        </authorList>
    </citation>
    <scope>NUCLEOTIDE SEQUENCE [LARGE SCALE GENOMIC DNA]</scope>
    <source>
        <strain evidence="3 4">NBRC 100333</strain>
    </source>
</reference>
<dbReference type="PROSITE" id="PS51782">
    <property type="entry name" value="LYSM"/>
    <property type="match status" value="1"/>
</dbReference>
<feature type="region of interest" description="Disordered" evidence="1">
    <location>
        <begin position="259"/>
        <end position="307"/>
    </location>
</feature>
<evidence type="ECO:0000313" key="4">
    <source>
        <dbReference type="Proteomes" id="UP000321514"/>
    </source>
</evidence>
<dbReference type="CDD" id="cd00118">
    <property type="entry name" value="LysM"/>
    <property type="match status" value="1"/>
</dbReference>
<dbReference type="Pfam" id="PF13529">
    <property type="entry name" value="Peptidase_C39_2"/>
    <property type="match status" value="1"/>
</dbReference>
<dbReference type="Proteomes" id="UP000321514">
    <property type="component" value="Unassembled WGS sequence"/>
</dbReference>
<name>A0A511T4V2_MYXFU</name>